<dbReference type="PANTHER" id="PTHR30349:SF41">
    <property type="entry name" value="INTEGRASE_RECOMBINASE PROTEIN MJ0367-RELATED"/>
    <property type="match status" value="1"/>
</dbReference>
<feature type="active site" evidence="5">
    <location>
        <position position="238"/>
    </location>
</feature>
<protein>
    <recommendedName>
        <fullName evidence="5">Tyrosine recombinase XerA</fullName>
    </recommendedName>
</protein>
<keyword evidence="4 5" id="KW-0233">DNA recombination</keyword>
<dbReference type="EMBL" id="CP013695">
    <property type="protein sequence ID" value="ALU31065.1"/>
    <property type="molecule type" value="Genomic_DNA"/>
</dbReference>
<dbReference type="InterPro" id="IPR011010">
    <property type="entry name" value="DNA_brk_join_enz"/>
</dbReference>
<evidence type="ECO:0000313" key="8">
    <source>
        <dbReference type="EMBL" id="ALU30347.1"/>
    </source>
</evidence>
<evidence type="ECO:0000256" key="5">
    <source>
        <dbReference type="HAMAP-Rule" id="MF_02055"/>
    </source>
</evidence>
<dbReference type="InterPro" id="IPR050090">
    <property type="entry name" value="Tyrosine_recombinase_XerCD"/>
</dbReference>
<evidence type="ECO:0000313" key="9">
    <source>
        <dbReference type="EMBL" id="ALU31065.1"/>
    </source>
</evidence>
<feature type="active site" evidence="5">
    <location>
        <position position="235"/>
    </location>
</feature>
<dbReference type="GeneID" id="78441833"/>
<feature type="active site" evidence="5">
    <location>
        <position position="261"/>
    </location>
</feature>
<dbReference type="Pfam" id="PF00589">
    <property type="entry name" value="Phage_integrase"/>
    <property type="match status" value="1"/>
</dbReference>
<evidence type="ECO:0000313" key="11">
    <source>
        <dbReference type="Proteomes" id="UP000065473"/>
    </source>
</evidence>
<dbReference type="CDD" id="cd00796">
    <property type="entry name" value="INT_Rci_Hp1_C"/>
    <property type="match status" value="1"/>
</dbReference>
<feature type="active site" evidence="5">
    <location>
        <position position="177"/>
    </location>
</feature>
<evidence type="ECO:0000256" key="3">
    <source>
        <dbReference type="ARBA" id="ARBA00023125"/>
    </source>
</evidence>
<dbReference type="PaxDb" id="1435377-SUSAZ_07080"/>
<dbReference type="Gene3D" id="1.10.150.130">
    <property type="match status" value="1"/>
</dbReference>
<dbReference type="HAMAP" id="MF_02055">
    <property type="entry name" value="Recomb_XerA"/>
    <property type="match status" value="1"/>
</dbReference>
<sequence length="287" mass="33330">MRLQLEGDANSDDPYNKFILTLNLAGASENTIRLYSIAIKDFLDFVKKDPRQVTNSDVNAWLLKILKSSTRSKRVREENEKRRMKLTTAKIYLTAVLRFLKWLGKDVKPTVPKARKNEIRALTYEELEKLKASAKKLRDAVILNLLIDTGIRAKELLSIKVQDIDLERRRIIIRNTKNGESRIVFFTSHTGALLKKYIQKNKKEPEDKLINMTYQALYRKLRRLGKKIGIDLRPHILRHTFATEAIRKGIPLPVVQKILGHKDIRVTQVYTHLVIEDVEKAYKNTFG</sequence>
<keyword evidence="3 5" id="KW-0238">DNA-binding</keyword>
<dbReference type="OMA" id="AMMELMY"/>
<dbReference type="SUPFAM" id="SSF56349">
    <property type="entry name" value="DNA breaking-rejoining enzymes"/>
    <property type="match status" value="1"/>
</dbReference>
<dbReference type="RefSeq" id="WP_011278313.1">
    <property type="nucleotide sequence ID" value="NZ_BHWZ01000003.1"/>
</dbReference>
<dbReference type="EMBL" id="CP013694">
    <property type="protein sequence ID" value="ALU30347.1"/>
    <property type="molecule type" value="Genomic_DNA"/>
</dbReference>
<dbReference type="NCBIfam" id="NF040815">
    <property type="entry name" value="recomb_XerA_Arch"/>
    <property type="match status" value="1"/>
</dbReference>
<feature type="active site" evidence="5">
    <location>
        <position position="152"/>
    </location>
</feature>
<evidence type="ECO:0000259" key="7">
    <source>
        <dbReference type="PROSITE" id="PS51900"/>
    </source>
</evidence>
<dbReference type="Proteomes" id="UP000060043">
    <property type="component" value="Chromosome"/>
</dbReference>
<dbReference type="GO" id="GO:0009037">
    <property type="term" value="F:tyrosine-based site-specific recombinase activity"/>
    <property type="evidence" value="ECO:0007669"/>
    <property type="project" value="UniProtKB-UniRule"/>
</dbReference>
<dbReference type="GeneID" id="14551985"/>
<feature type="domain" description="Core-binding (CB)" evidence="7">
    <location>
        <begin position="9"/>
        <end position="104"/>
    </location>
</feature>
<dbReference type="GO" id="GO:0005737">
    <property type="term" value="C:cytoplasm"/>
    <property type="evidence" value="ECO:0007669"/>
    <property type="project" value="UniProtKB-SubCell"/>
</dbReference>
<dbReference type="PROSITE" id="PS51900">
    <property type="entry name" value="CB"/>
    <property type="match status" value="1"/>
</dbReference>
<organism evidence="8 11">
    <name type="scientific">Sulfolobus acidocaldarius</name>
    <dbReference type="NCBI Taxonomy" id="2285"/>
    <lineage>
        <taxon>Archaea</taxon>
        <taxon>Thermoproteota</taxon>
        <taxon>Thermoprotei</taxon>
        <taxon>Sulfolobales</taxon>
        <taxon>Sulfolobaceae</taxon>
        <taxon>Sulfolobus</taxon>
    </lineage>
</organism>
<dbReference type="Gene3D" id="1.10.443.10">
    <property type="entry name" value="Intergrase catalytic core"/>
    <property type="match status" value="1"/>
</dbReference>
<dbReference type="InterPro" id="IPR044068">
    <property type="entry name" value="CB"/>
</dbReference>
<dbReference type="InterPro" id="IPR002104">
    <property type="entry name" value="Integrase_catalytic"/>
</dbReference>
<dbReference type="PROSITE" id="PS51898">
    <property type="entry name" value="TYR_RECOMBINASE"/>
    <property type="match status" value="1"/>
</dbReference>
<dbReference type="OrthoDB" id="142231at2157"/>
<feature type="domain" description="Tyr recombinase" evidence="6">
    <location>
        <begin position="117"/>
        <end position="283"/>
    </location>
</feature>
<dbReference type="STRING" id="1435377.SUSAZ_07080"/>
<evidence type="ECO:0000256" key="1">
    <source>
        <dbReference type="ARBA" id="ARBA00022490"/>
    </source>
</evidence>
<evidence type="ECO:0000256" key="4">
    <source>
        <dbReference type="ARBA" id="ARBA00023172"/>
    </source>
</evidence>
<proteinExistence type="inferred from homology"/>
<dbReference type="PANTHER" id="PTHR30349">
    <property type="entry name" value="PHAGE INTEGRASE-RELATED"/>
    <property type="match status" value="1"/>
</dbReference>
<dbReference type="InterPro" id="IPR010998">
    <property type="entry name" value="Integrase_recombinase_N"/>
</dbReference>
<dbReference type="Pfam" id="PF13495">
    <property type="entry name" value="Phage_int_SAM_4"/>
    <property type="match status" value="1"/>
</dbReference>
<dbReference type="GO" id="GO:0003677">
    <property type="term" value="F:DNA binding"/>
    <property type="evidence" value="ECO:0007669"/>
    <property type="project" value="UniProtKB-UniRule"/>
</dbReference>
<name>A0A0U3FJ87_9CREN</name>
<evidence type="ECO:0000256" key="2">
    <source>
        <dbReference type="ARBA" id="ARBA00022908"/>
    </source>
</evidence>
<evidence type="ECO:0000259" key="6">
    <source>
        <dbReference type="PROSITE" id="PS51898"/>
    </source>
</evidence>
<comment type="subcellular location">
    <subcellularLocation>
        <location evidence="5">Cytoplasm</location>
    </subcellularLocation>
</comment>
<feature type="active site" description="O-(3'-phospho-DNA)-tyrosine intermediate" evidence="5">
    <location>
        <position position="270"/>
    </location>
</feature>
<dbReference type="GO" id="GO:0006313">
    <property type="term" value="P:DNA transposition"/>
    <property type="evidence" value="ECO:0007669"/>
    <property type="project" value="UniProtKB-UniRule"/>
</dbReference>
<comment type="similarity">
    <text evidence="5">Belongs to the 'phage' integrase family. XerA subfamily.</text>
</comment>
<dbReference type="Proteomes" id="UP000065473">
    <property type="component" value="Chromosome"/>
</dbReference>
<dbReference type="InterPro" id="IPR004107">
    <property type="entry name" value="Integrase_SAM-like_N"/>
</dbReference>
<evidence type="ECO:0000313" key="10">
    <source>
        <dbReference type="Proteomes" id="UP000060043"/>
    </source>
</evidence>
<accession>A0A0U3FJ87</accession>
<comment type="function">
    <text evidence="5">Site-specific tyrosine recombinase, which acts by catalyzing the cutting and rejoining of the recombining DNA molecules.</text>
</comment>
<dbReference type="InterPro" id="IPR013762">
    <property type="entry name" value="Integrase-like_cat_sf"/>
</dbReference>
<dbReference type="InterPro" id="IPR033686">
    <property type="entry name" value="XerA"/>
</dbReference>
<reference evidence="10 11" key="1">
    <citation type="submission" date="2015-12" db="EMBL/GenBank/DDBJ databases">
        <title>A stable core within a dynamic pangenome in Sulfolobus acidocaldarius.</title>
        <authorList>
            <person name="Anderson R."/>
            <person name="Kouris A."/>
            <person name="Seward C."/>
            <person name="Campbell K."/>
            <person name="Whitaker R."/>
        </authorList>
    </citation>
    <scope>NUCLEOTIDE SEQUENCE [LARGE SCALE GENOMIC DNA]</scope>
    <source>
        <strain evidence="8 11">GG12-C01-09</strain>
        <strain evidence="9 10">NG05B_CO5_07</strain>
    </source>
</reference>
<keyword evidence="2 5" id="KW-0229">DNA integration</keyword>
<gene>
    <name evidence="5" type="primary">xerA</name>
    <name evidence="8" type="ORF">ATY89_10600</name>
    <name evidence="9" type="ORF">ATZ20_02155</name>
</gene>
<keyword evidence="1 5" id="KW-0963">Cytoplasm</keyword>
<dbReference type="AlphaFoldDB" id="A0A0U3FJ87"/>